<sequence length="544" mass="60410">MRCTPSLSTLAIIFLLVALSEAFFIFYTIFLHIILTTIPLRVFRGATLAARHIEAARKASQQEFNDQPDTRESNSSHPSCSSSEVIHVSIIPSYKESLETLQDTLSILASHRSAKTTYDIFLAMEERDPGAMEIAEALISRFGTSFFCIQYSVHPSDVPGESQGKSANVAWAARAVEDKYKGRPCFQDVLITITDSDTHLLESYYQLLQQRHSALREQQPSDPAAASETLYTAPIIFDRNAHLVPRLVRVADVGWSSAGLACYKTRTDYGGIAFPTSVYSLPLSLVSSVGGWDAGPGAIGEDMHMMLKCYFATGGQLNIESIASPASMSNVTTPGSTGLSGWLRNHKARYLQALRHMWGCLDTGYAVQKWSEMKYGNRRRVHFLWLRNAVLFLRLFEAHILPLHFLCILVASSRYSSSGSMGSTTRTTSPYYLEMTLLLTEYVRNANLLLMAICLNTAYARFYHVSVQTRRWEMQKAGLHDFATESSPGRNKSWSLGAILDILALPAASMLFGTLPLLHAVLSQLWSDRLVYRVSGKPTKSKGG</sequence>
<evidence type="ECO:0000259" key="3">
    <source>
        <dbReference type="Pfam" id="PF13632"/>
    </source>
</evidence>
<keyword evidence="2" id="KW-1133">Transmembrane helix</keyword>
<keyword evidence="2" id="KW-0812">Transmembrane</keyword>
<dbReference type="Proteomes" id="UP001302126">
    <property type="component" value="Unassembled WGS sequence"/>
</dbReference>
<accession>A0AAN7AJB8</accession>
<proteinExistence type="predicted"/>
<dbReference type="AlphaFoldDB" id="A0AAN7AJB8"/>
<keyword evidence="4" id="KW-0808">Transferase</keyword>
<dbReference type="PANTHER" id="PTHR36851">
    <property type="entry name" value="UNNAMED PRODUCT"/>
    <property type="match status" value="1"/>
</dbReference>
<keyword evidence="5" id="KW-1185">Reference proteome</keyword>
<evidence type="ECO:0000313" key="4">
    <source>
        <dbReference type="EMBL" id="KAK4187720.1"/>
    </source>
</evidence>
<keyword evidence="2" id="KW-0472">Membrane</keyword>
<reference evidence="4" key="1">
    <citation type="journal article" date="2023" name="Mol. Phylogenet. Evol.">
        <title>Genome-scale phylogeny and comparative genomics of the fungal order Sordariales.</title>
        <authorList>
            <person name="Hensen N."/>
            <person name="Bonometti L."/>
            <person name="Westerberg I."/>
            <person name="Brannstrom I.O."/>
            <person name="Guillou S."/>
            <person name="Cros-Aarteil S."/>
            <person name="Calhoun S."/>
            <person name="Haridas S."/>
            <person name="Kuo A."/>
            <person name="Mondo S."/>
            <person name="Pangilinan J."/>
            <person name="Riley R."/>
            <person name="LaButti K."/>
            <person name="Andreopoulos B."/>
            <person name="Lipzen A."/>
            <person name="Chen C."/>
            <person name="Yan M."/>
            <person name="Daum C."/>
            <person name="Ng V."/>
            <person name="Clum A."/>
            <person name="Steindorff A."/>
            <person name="Ohm R.A."/>
            <person name="Martin F."/>
            <person name="Silar P."/>
            <person name="Natvig D.O."/>
            <person name="Lalanne C."/>
            <person name="Gautier V."/>
            <person name="Ament-Velasquez S.L."/>
            <person name="Kruys A."/>
            <person name="Hutchinson M.I."/>
            <person name="Powell A.J."/>
            <person name="Barry K."/>
            <person name="Miller A.N."/>
            <person name="Grigoriev I.V."/>
            <person name="Debuchy R."/>
            <person name="Gladieux P."/>
            <person name="Hiltunen Thoren M."/>
            <person name="Johannesson H."/>
        </authorList>
    </citation>
    <scope>NUCLEOTIDE SEQUENCE</scope>
    <source>
        <strain evidence="4">PSN309</strain>
    </source>
</reference>
<feature type="region of interest" description="Disordered" evidence="1">
    <location>
        <begin position="59"/>
        <end position="81"/>
    </location>
</feature>
<dbReference type="GO" id="GO:0016740">
    <property type="term" value="F:transferase activity"/>
    <property type="evidence" value="ECO:0007669"/>
    <property type="project" value="UniProtKB-KW"/>
</dbReference>
<evidence type="ECO:0000256" key="1">
    <source>
        <dbReference type="SAM" id="MobiDB-lite"/>
    </source>
</evidence>
<evidence type="ECO:0000256" key="2">
    <source>
        <dbReference type="SAM" id="Phobius"/>
    </source>
</evidence>
<comment type="caution">
    <text evidence="4">The sequence shown here is derived from an EMBL/GenBank/DDBJ whole genome shotgun (WGS) entry which is preliminary data.</text>
</comment>
<protein>
    <submittedName>
        <fullName evidence="4">Glycosyl transferase family group 2-domain-containing protein</fullName>
    </submittedName>
</protein>
<gene>
    <name evidence="4" type="ORF">QBC35DRAFT_384216</name>
</gene>
<name>A0AAN7AJB8_9PEZI</name>
<dbReference type="PANTHER" id="PTHR36851:SF1">
    <property type="entry name" value="GLYCO_TRANS_2-LIKE DOMAIN-CONTAINING PROTEIN"/>
    <property type="match status" value="1"/>
</dbReference>
<feature type="domain" description="Glycosyltransferase 2-like" evidence="3">
    <location>
        <begin position="191"/>
        <end position="428"/>
    </location>
</feature>
<evidence type="ECO:0000313" key="5">
    <source>
        <dbReference type="Proteomes" id="UP001302126"/>
    </source>
</evidence>
<dbReference type="InterPro" id="IPR001173">
    <property type="entry name" value="Glyco_trans_2-like"/>
</dbReference>
<dbReference type="Pfam" id="PF13632">
    <property type="entry name" value="Glyco_trans_2_3"/>
    <property type="match status" value="1"/>
</dbReference>
<dbReference type="InterPro" id="IPR029044">
    <property type="entry name" value="Nucleotide-diphossugar_trans"/>
</dbReference>
<organism evidence="4 5">
    <name type="scientific">Podospora australis</name>
    <dbReference type="NCBI Taxonomy" id="1536484"/>
    <lineage>
        <taxon>Eukaryota</taxon>
        <taxon>Fungi</taxon>
        <taxon>Dikarya</taxon>
        <taxon>Ascomycota</taxon>
        <taxon>Pezizomycotina</taxon>
        <taxon>Sordariomycetes</taxon>
        <taxon>Sordariomycetidae</taxon>
        <taxon>Sordariales</taxon>
        <taxon>Podosporaceae</taxon>
        <taxon>Podospora</taxon>
    </lineage>
</organism>
<reference evidence="4" key="2">
    <citation type="submission" date="2023-05" db="EMBL/GenBank/DDBJ databases">
        <authorList>
            <consortium name="Lawrence Berkeley National Laboratory"/>
            <person name="Steindorff A."/>
            <person name="Hensen N."/>
            <person name="Bonometti L."/>
            <person name="Westerberg I."/>
            <person name="Brannstrom I.O."/>
            <person name="Guillou S."/>
            <person name="Cros-Aarteil S."/>
            <person name="Calhoun S."/>
            <person name="Haridas S."/>
            <person name="Kuo A."/>
            <person name="Mondo S."/>
            <person name="Pangilinan J."/>
            <person name="Riley R."/>
            <person name="Labutti K."/>
            <person name="Andreopoulos B."/>
            <person name="Lipzen A."/>
            <person name="Chen C."/>
            <person name="Yanf M."/>
            <person name="Daum C."/>
            <person name="Ng V."/>
            <person name="Clum A."/>
            <person name="Ohm R."/>
            <person name="Martin F."/>
            <person name="Silar P."/>
            <person name="Natvig D."/>
            <person name="Lalanne C."/>
            <person name="Gautier V."/>
            <person name="Ament-Velasquez S.L."/>
            <person name="Kruys A."/>
            <person name="Hutchinson M.I."/>
            <person name="Powell A.J."/>
            <person name="Barry K."/>
            <person name="Miller A.N."/>
            <person name="Grigoriev I.V."/>
            <person name="Debuchy R."/>
            <person name="Gladieux P."/>
            <person name="Thoren M.H."/>
            <person name="Johannesson H."/>
        </authorList>
    </citation>
    <scope>NUCLEOTIDE SEQUENCE</scope>
    <source>
        <strain evidence="4">PSN309</strain>
    </source>
</reference>
<dbReference type="EMBL" id="MU864398">
    <property type="protein sequence ID" value="KAK4187720.1"/>
    <property type="molecule type" value="Genomic_DNA"/>
</dbReference>
<dbReference type="SUPFAM" id="SSF53448">
    <property type="entry name" value="Nucleotide-diphospho-sugar transferases"/>
    <property type="match status" value="1"/>
</dbReference>
<feature type="transmembrane region" description="Helical" evidence="2">
    <location>
        <begin position="12"/>
        <end position="35"/>
    </location>
</feature>